<keyword evidence="1" id="KW-0131">Cell cycle</keyword>
<reference evidence="1 2" key="1">
    <citation type="submission" date="2017-11" db="EMBL/GenBank/DDBJ databases">
        <title>Infants hospitalized years apart are colonized by the same room-sourced microbial strains.</title>
        <authorList>
            <person name="Brooks B."/>
            <person name="Olm M.R."/>
            <person name="Firek B.A."/>
            <person name="Baker R."/>
            <person name="Thomas B.C."/>
            <person name="Morowitz M.J."/>
            <person name="Banfield J.F."/>
        </authorList>
    </citation>
    <scope>NUCLEOTIDE SEQUENCE [LARGE SCALE GENOMIC DNA]</scope>
    <source>
        <strain evidence="1">S2_009_000_R2_76</strain>
    </source>
</reference>
<dbReference type="GO" id="GO:0051301">
    <property type="term" value="P:cell division"/>
    <property type="evidence" value="ECO:0007669"/>
    <property type="project" value="UniProtKB-KW"/>
</dbReference>
<dbReference type="Proteomes" id="UP000249645">
    <property type="component" value="Unassembled WGS sequence"/>
</dbReference>
<dbReference type="InterPro" id="IPR036192">
    <property type="entry name" value="Cell_div_ZapA-like_sf"/>
</dbReference>
<gene>
    <name evidence="1" type="ORF">DI598_01220</name>
</gene>
<proteinExistence type="predicted"/>
<protein>
    <submittedName>
        <fullName evidence="1">Cell division protein ZapA</fullName>
    </submittedName>
</protein>
<evidence type="ECO:0000313" key="2">
    <source>
        <dbReference type="Proteomes" id="UP000249645"/>
    </source>
</evidence>
<accession>A0A2W5FA50</accession>
<name>A0A2W5FA50_9SPHI</name>
<dbReference type="EMBL" id="QFOI01000009">
    <property type="protein sequence ID" value="PZP52228.1"/>
    <property type="molecule type" value="Genomic_DNA"/>
</dbReference>
<dbReference type="SUPFAM" id="SSF102829">
    <property type="entry name" value="Cell division protein ZapA-like"/>
    <property type="match status" value="1"/>
</dbReference>
<dbReference type="Pfam" id="PF05164">
    <property type="entry name" value="ZapA"/>
    <property type="match status" value="1"/>
</dbReference>
<comment type="caution">
    <text evidence="1">The sequence shown here is derived from an EMBL/GenBank/DDBJ whole genome shotgun (WGS) entry which is preliminary data.</text>
</comment>
<keyword evidence="1" id="KW-0132">Cell division</keyword>
<dbReference type="InterPro" id="IPR007838">
    <property type="entry name" value="Cell_div_ZapA-like"/>
</dbReference>
<organism evidence="1 2">
    <name type="scientific">Pseudopedobacter saltans</name>
    <dbReference type="NCBI Taxonomy" id="151895"/>
    <lineage>
        <taxon>Bacteria</taxon>
        <taxon>Pseudomonadati</taxon>
        <taxon>Bacteroidota</taxon>
        <taxon>Sphingobacteriia</taxon>
        <taxon>Sphingobacteriales</taxon>
        <taxon>Sphingobacteriaceae</taxon>
        <taxon>Pseudopedobacter</taxon>
    </lineage>
</organism>
<sequence>MEDKIPVNLVVGDRTYRVKIARKDEELVRKTMKFLNDKIIEFKTNFAGKDMQDYISMALLYFATEQNQTGDFHIKEKETEKKLNSWNNMLDQLLDDDKAY</sequence>
<dbReference type="AlphaFoldDB" id="A0A2W5FA50"/>
<evidence type="ECO:0000313" key="1">
    <source>
        <dbReference type="EMBL" id="PZP52228.1"/>
    </source>
</evidence>